<dbReference type="RefSeq" id="WP_100425337.1">
    <property type="nucleotide sequence ID" value="NZ_PGEX01000001.1"/>
</dbReference>
<reference evidence="2 3" key="1">
    <citation type="submission" date="2017-11" db="EMBL/GenBank/DDBJ databases">
        <title>Animal gut microbial communities from fecal samples from Wisconsin, USA.</title>
        <authorList>
            <person name="Neumann A."/>
        </authorList>
    </citation>
    <scope>NUCLEOTIDE SEQUENCE [LARGE SCALE GENOMIC DNA]</scope>
    <source>
        <strain evidence="2 3">UWS3</strain>
    </source>
</reference>
<sequence>MPMMRDTRIAFPLVSLACAAGLAVFGCGGDSGSGPSAAQNDVCSVTKTTNSVTVKTSVDGASVTTVYVFDTEGNMASQTTVSDYSAMGDETTAKAVCEANGSVEGFTATFENGLCTVVQKVGLSGSLEDIYEAQNSACEAANEVAKSSSSSIGGLLGKSSSSAEETTLTEVDDLDALMEIECADNVLGNKVFVKSKEKDYICASYVSSGMSFTLWLPTIDDIKKAPTCTAELILGDDDATYYSEKDNAVYACVLDITDPYNYDDAEYVWKKYGSLDVSSSSSAVSSSSKNSSEVSSSSVAVVSSSSATKEKVVTFKDGIIWEPSYQSRARTFFNTVDEYNFLDSNSATGDSSGWWFKYLDAADGGISTAVGIFGSTALDLSITLEYINWYVAYDGSYYYNAPDPYPYAGFGFNWSTDGENESVDLSDWTGICLTYESTKSFEVAIPAVGDGDFSYYYPVTYSSSPKTIDIPFSSLTRSKYATTSFSRSSALKNATALHIKYTNDETKVECDRTYYSASECRYYFNSYSNSIQIYRIGKYGTCNDTGTIL</sequence>
<feature type="signal peptide" evidence="1">
    <location>
        <begin position="1"/>
        <end position="19"/>
    </location>
</feature>
<feature type="chain" id="PRO_5014598512" description="Ig-like domain-containing protein" evidence="1">
    <location>
        <begin position="20"/>
        <end position="549"/>
    </location>
</feature>
<dbReference type="Proteomes" id="UP000231134">
    <property type="component" value="Unassembled WGS sequence"/>
</dbReference>
<evidence type="ECO:0000313" key="3">
    <source>
        <dbReference type="Proteomes" id="UP000231134"/>
    </source>
</evidence>
<dbReference type="EMBL" id="PGEX01000001">
    <property type="protein sequence ID" value="PJJ41360.1"/>
    <property type="molecule type" value="Genomic_DNA"/>
</dbReference>
<evidence type="ECO:0008006" key="4">
    <source>
        <dbReference type="Google" id="ProtNLM"/>
    </source>
</evidence>
<name>A0A2M9A6L5_9BACT</name>
<dbReference type="OrthoDB" id="9813528at2"/>
<keyword evidence="1" id="KW-0732">Signal</keyword>
<accession>A0A2M9A6L5</accession>
<dbReference type="AlphaFoldDB" id="A0A2M9A6L5"/>
<dbReference type="InterPro" id="IPR008979">
    <property type="entry name" value="Galactose-bd-like_sf"/>
</dbReference>
<protein>
    <recommendedName>
        <fullName evidence="4">Ig-like domain-containing protein</fullName>
    </recommendedName>
</protein>
<comment type="caution">
    <text evidence="2">The sequence shown here is derived from an EMBL/GenBank/DDBJ whole genome shotgun (WGS) entry which is preliminary data.</text>
</comment>
<proteinExistence type="predicted"/>
<dbReference type="SUPFAM" id="SSF49785">
    <property type="entry name" value="Galactose-binding domain-like"/>
    <property type="match status" value="1"/>
</dbReference>
<evidence type="ECO:0000313" key="2">
    <source>
        <dbReference type="EMBL" id="PJJ41360.1"/>
    </source>
</evidence>
<keyword evidence="3" id="KW-1185">Reference proteome</keyword>
<gene>
    <name evidence="2" type="ORF">BGX16_1324</name>
</gene>
<organism evidence="2 3">
    <name type="scientific">Hallerella succinigenes</name>
    <dbReference type="NCBI Taxonomy" id="1896222"/>
    <lineage>
        <taxon>Bacteria</taxon>
        <taxon>Pseudomonadati</taxon>
        <taxon>Fibrobacterota</taxon>
        <taxon>Fibrobacteria</taxon>
        <taxon>Fibrobacterales</taxon>
        <taxon>Fibrobacteraceae</taxon>
        <taxon>Hallerella</taxon>
    </lineage>
</organism>
<evidence type="ECO:0000256" key="1">
    <source>
        <dbReference type="SAM" id="SignalP"/>
    </source>
</evidence>
<dbReference type="PROSITE" id="PS51257">
    <property type="entry name" value="PROKAR_LIPOPROTEIN"/>
    <property type="match status" value="1"/>
</dbReference>